<name>A0A4R7VW36_9PSEU</name>
<dbReference type="PANTHER" id="PTHR46082">
    <property type="entry name" value="ATP/GTP-BINDING PROTEIN-RELATED"/>
    <property type="match status" value="1"/>
</dbReference>
<evidence type="ECO:0000313" key="2">
    <source>
        <dbReference type="Proteomes" id="UP000294927"/>
    </source>
</evidence>
<dbReference type="Gene3D" id="1.25.40.10">
    <property type="entry name" value="Tetratricopeptide repeat domain"/>
    <property type="match status" value="3"/>
</dbReference>
<dbReference type="RefSeq" id="WP_133903118.1">
    <property type="nucleotide sequence ID" value="NZ_SOCP01000004.1"/>
</dbReference>
<sequence length="375" mass="40364">MSTKAERRLRTQTEEAFERFRDGEFAAAAALHAAVLAERETCLGHGAPDTVSSRLDLAATLARMGHAAEAEGLLRRNVEVAADPLEARIALADLLFQLDRLPEALAEFTAVATRAPWPTALAARQGRAGVLFAMGRFAAALVLYRTLSFPEEDPNRCLVLASIAHLRAATGDADGAVVELRGLLADNARKWGEDAPVTLCTMQVLGDALLMADQPAAAVRIFADTIAARTKTFGSSDSMALCTRHMLGVALERVGRLDEAERELLAAMRRDDRPPSHSCSLATRQGLARVAAGRGEFASAEETQTEVVSGMTRLYGADHPNTLEARFDAAELLRFRAFPAEATAAHREILEARTRVLGPDHPDTRRSAAAIRPPS</sequence>
<dbReference type="OrthoDB" id="4532668at2"/>
<dbReference type="SUPFAM" id="SSF48452">
    <property type="entry name" value="TPR-like"/>
    <property type="match status" value="3"/>
</dbReference>
<reference evidence="1 2" key="1">
    <citation type="submission" date="2019-03" db="EMBL/GenBank/DDBJ databases">
        <title>Genomic Encyclopedia of Archaeal and Bacterial Type Strains, Phase II (KMG-II): from individual species to whole genera.</title>
        <authorList>
            <person name="Goeker M."/>
        </authorList>
    </citation>
    <scope>NUCLEOTIDE SEQUENCE [LARGE SCALE GENOMIC DNA]</scope>
    <source>
        <strain evidence="1 2">DSM 45499</strain>
    </source>
</reference>
<comment type="caution">
    <text evidence="1">The sequence shown here is derived from an EMBL/GenBank/DDBJ whole genome shotgun (WGS) entry which is preliminary data.</text>
</comment>
<accession>A0A4R7VW36</accession>
<evidence type="ECO:0000313" key="1">
    <source>
        <dbReference type="EMBL" id="TDV54144.1"/>
    </source>
</evidence>
<dbReference type="Proteomes" id="UP000294927">
    <property type="component" value="Unassembled WGS sequence"/>
</dbReference>
<protein>
    <submittedName>
        <fullName evidence="1">Tetratricopeptide repeat protein</fullName>
    </submittedName>
</protein>
<dbReference type="InterPro" id="IPR053137">
    <property type="entry name" value="NLR-like"/>
</dbReference>
<keyword evidence="2" id="KW-1185">Reference proteome</keyword>
<gene>
    <name evidence="1" type="ORF">CLV71_104613</name>
</gene>
<dbReference type="PANTHER" id="PTHR46082:SF6">
    <property type="entry name" value="AAA+ ATPASE DOMAIN-CONTAINING PROTEIN-RELATED"/>
    <property type="match status" value="1"/>
</dbReference>
<dbReference type="EMBL" id="SOCP01000004">
    <property type="protein sequence ID" value="TDV54144.1"/>
    <property type="molecule type" value="Genomic_DNA"/>
</dbReference>
<organism evidence="1 2">
    <name type="scientific">Actinophytocola oryzae</name>
    <dbReference type="NCBI Taxonomy" id="502181"/>
    <lineage>
        <taxon>Bacteria</taxon>
        <taxon>Bacillati</taxon>
        <taxon>Actinomycetota</taxon>
        <taxon>Actinomycetes</taxon>
        <taxon>Pseudonocardiales</taxon>
        <taxon>Pseudonocardiaceae</taxon>
    </lineage>
</organism>
<dbReference type="Pfam" id="PF13374">
    <property type="entry name" value="TPR_10"/>
    <property type="match status" value="2"/>
</dbReference>
<dbReference type="InterPro" id="IPR011990">
    <property type="entry name" value="TPR-like_helical_dom_sf"/>
</dbReference>
<proteinExistence type="predicted"/>
<dbReference type="AlphaFoldDB" id="A0A4R7VW36"/>